<dbReference type="InterPro" id="IPR006059">
    <property type="entry name" value="SBP"/>
</dbReference>
<evidence type="ECO:0000256" key="6">
    <source>
        <dbReference type="SAM" id="MobiDB-lite"/>
    </source>
</evidence>
<evidence type="ECO:0000256" key="2">
    <source>
        <dbReference type="ARBA" id="ARBA00022729"/>
    </source>
</evidence>
<keyword evidence="5" id="KW-0449">Lipoprotein</keyword>
<proteinExistence type="predicted"/>
<evidence type="ECO:0000256" key="3">
    <source>
        <dbReference type="ARBA" id="ARBA00023136"/>
    </source>
</evidence>
<reference evidence="8 9" key="1">
    <citation type="journal article" date="2009" name="Int. J. Syst. Evol. Microbiol.">
        <title>Paenibacillus contaminans sp. nov., isolated from a contaminated laboratory plate.</title>
        <authorList>
            <person name="Chou J.H."/>
            <person name="Lee J.H."/>
            <person name="Lin M.C."/>
            <person name="Chang P.S."/>
            <person name="Arun A.B."/>
            <person name="Young C.C."/>
            <person name="Chen W.M."/>
        </authorList>
    </citation>
    <scope>NUCLEOTIDE SEQUENCE [LARGE SCALE GENOMIC DNA]</scope>
    <source>
        <strain evidence="8 9">CKOBP-6</strain>
    </source>
</reference>
<accession>A0A329MNP6</accession>
<evidence type="ECO:0000256" key="7">
    <source>
        <dbReference type="SAM" id="SignalP"/>
    </source>
</evidence>
<feature type="chain" id="PRO_5039610827" description="ABC transporter substrate-binding protein" evidence="7">
    <location>
        <begin position="37"/>
        <end position="529"/>
    </location>
</feature>
<dbReference type="Gene3D" id="3.40.190.10">
    <property type="entry name" value="Periplasmic binding protein-like II"/>
    <property type="match status" value="2"/>
</dbReference>
<dbReference type="PANTHER" id="PTHR43649:SF33">
    <property type="entry name" value="POLYGALACTURONAN_RHAMNOGALACTURONAN-BINDING PROTEIN YTCQ"/>
    <property type="match status" value="1"/>
</dbReference>
<feature type="region of interest" description="Disordered" evidence="6">
    <location>
        <begin position="40"/>
        <end position="68"/>
    </location>
</feature>
<keyword evidence="4" id="KW-0564">Palmitate</keyword>
<organism evidence="8 9">
    <name type="scientific">Paenibacillus contaminans</name>
    <dbReference type="NCBI Taxonomy" id="450362"/>
    <lineage>
        <taxon>Bacteria</taxon>
        <taxon>Bacillati</taxon>
        <taxon>Bacillota</taxon>
        <taxon>Bacilli</taxon>
        <taxon>Bacillales</taxon>
        <taxon>Paenibacillaceae</taxon>
        <taxon>Paenibacillus</taxon>
    </lineage>
</organism>
<dbReference type="AlphaFoldDB" id="A0A329MNP6"/>
<keyword evidence="2 7" id="KW-0732">Signal</keyword>
<dbReference type="InterPro" id="IPR050490">
    <property type="entry name" value="Bact_solute-bd_prot1"/>
</dbReference>
<gene>
    <name evidence="8" type="ORF">DQG23_09930</name>
</gene>
<keyword evidence="9" id="KW-1185">Reference proteome</keyword>
<dbReference type="SUPFAM" id="SSF53850">
    <property type="entry name" value="Periplasmic binding protein-like II"/>
    <property type="match status" value="1"/>
</dbReference>
<feature type="compositionally biased region" description="Polar residues" evidence="6">
    <location>
        <begin position="45"/>
        <end position="59"/>
    </location>
</feature>
<evidence type="ECO:0000256" key="5">
    <source>
        <dbReference type="ARBA" id="ARBA00023288"/>
    </source>
</evidence>
<evidence type="ECO:0000256" key="4">
    <source>
        <dbReference type="ARBA" id="ARBA00023139"/>
    </source>
</evidence>
<dbReference type="Pfam" id="PF01547">
    <property type="entry name" value="SBP_bac_1"/>
    <property type="match status" value="1"/>
</dbReference>
<dbReference type="EMBL" id="QMFB01000004">
    <property type="protein sequence ID" value="RAV21571.1"/>
    <property type="molecule type" value="Genomic_DNA"/>
</dbReference>
<evidence type="ECO:0000256" key="1">
    <source>
        <dbReference type="ARBA" id="ARBA00022475"/>
    </source>
</evidence>
<evidence type="ECO:0000313" key="8">
    <source>
        <dbReference type="EMBL" id="RAV21571.1"/>
    </source>
</evidence>
<protein>
    <recommendedName>
        <fullName evidence="10">ABC transporter substrate-binding protein</fullName>
    </recommendedName>
</protein>
<dbReference type="Proteomes" id="UP000250369">
    <property type="component" value="Unassembled WGS sequence"/>
</dbReference>
<keyword evidence="3" id="KW-0472">Membrane</keyword>
<dbReference type="PANTHER" id="PTHR43649">
    <property type="entry name" value="ARABINOSE-BINDING PROTEIN-RELATED"/>
    <property type="match status" value="1"/>
</dbReference>
<feature type="signal peptide" evidence="7">
    <location>
        <begin position="1"/>
        <end position="36"/>
    </location>
</feature>
<keyword evidence="1" id="KW-1003">Cell membrane</keyword>
<evidence type="ECO:0008006" key="10">
    <source>
        <dbReference type="Google" id="ProtNLM"/>
    </source>
</evidence>
<sequence>MASALELKGGFFKMRKWLKRRYIVSAIVLASVTATALSGCGGASGTKTEPSAGTGSPNKSASSSPTAAATPAPATISLFTEFSTAWPAKKDWGVWKWVKEETNITINQITATSPESLSLAVASGEMPDVMSVFPIEVRKFGAQGAFLDLSKHMDKMPNVKAYLDAKPDIRARVTQPDGKIYNIINDGAGAGNQSVWFYREDVFQKNGLKAPTTWDELYATAKKLKQLYPESYPIVFRHGIGTLGTFAPTFGVLSDFYKDPTTGNMQYGIADPNYKTMIEYLSKFYKEGLFPPDWLSMDYKAWTQFITANKSFITLQYIGQIEIMNNQLKEGRLKFMAPPLGAGSKAYLPKGNYEDYGFAVASKTANLDASLRYLDFIYSKKGREVLSWGKEGETYTVENGKRKFKPVFKEANDLRREAGIQTAGAYGWFDFDAWLALVKENEQEPYVEAQKYQFPVGNILPNLTKEELDATTIPSEQLYKYYATSISKFIMGETPMTQWDSFISSLNQYGLPKLLETYQTALDRNKTGK</sequence>
<comment type="caution">
    <text evidence="8">The sequence shown here is derived from an EMBL/GenBank/DDBJ whole genome shotgun (WGS) entry which is preliminary data.</text>
</comment>
<evidence type="ECO:0000313" key="9">
    <source>
        <dbReference type="Proteomes" id="UP000250369"/>
    </source>
</evidence>
<name>A0A329MNP6_9BACL</name>